<dbReference type="AlphaFoldDB" id="A0A026X2G4"/>
<sequence length="83" mass="9415">MINPAGVDSATMLRYVVAVTSWCHSRVARKTDCSENDLRRTLRVRCSDCGGLSSTEREIVLLLLLLFLLHPGMFLLRIRSSRH</sequence>
<organism evidence="2 3">
    <name type="scientific">Ooceraea biroi</name>
    <name type="common">Clonal raider ant</name>
    <name type="synonym">Cerapachys biroi</name>
    <dbReference type="NCBI Taxonomy" id="2015173"/>
    <lineage>
        <taxon>Eukaryota</taxon>
        <taxon>Metazoa</taxon>
        <taxon>Ecdysozoa</taxon>
        <taxon>Arthropoda</taxon>
        <taxon>Hexapoda</taxon>
        <taxon>Insecta</taxon>
        <taxon>Pterygota</taxon>
        <taxon>Neoptera</taxon>
        <taxon>Endopterygota</taxon>
        <taxon>Hymenoptera</taxon>
        <taxon>Apocrita</taxon>
        <taxon>Aculeata</taxon>
        <taxon>Formicoidea</taxon>
        <taxon>Formicidae</taxon>
        <taxon>Dorylinae</taxon>
        <taxon>Ooceraea</taxon>
    </lineage>
</organism>
<keyword evidence="1" id="KW-0812">Transmembrane</keyword>
<proteinExistence type="predicted"/>
<feature type="transmembrane region" description="Helical" evidence="1">
    <location>
        <begin position="59"/>
        <end position="78"/>
    </location>
</feature>
<evidence type="ECO:0000313" key="3">
    <source>
        <dbReference type="Proteomes" id="UP000053097"/>
    </source>
</evidence>
<reference evidence="2 3" key="1">
    <citation type="journal article" date="2014" name="Curr. Biol.">
        <title>The genome of the clonal raider ant Cerapachys biroi.</title>
        <authorList>
            <person name="Oxley P.R."/>
            <person name="Ji L."/>
            <person name="Fetter-Pruneda I."/>
            <person name="McKenzie S.K."/>
            <person name="Li C."/>
            <person name="Hu H."/>
            <person name="Zhang G."/>
            <person name="Kronauer D.J."/>
        </authorList>
    </citation>
    <scope>NUCLEOTIDE SEQUENCE [LARGE SCALE GENOMIC DNA]</scope>
</reference>
<name>A0A026X2G4_OOCBI</name>
<keyword evidence="3" id="KW-1185">Reference proteome</keyword>
<evidence type="ECO:0000256" key="1">
    <source>
        <dbReference type="SAM" id="Phobius"/>
    </source>
</evidence>
<keyword evidence="1" id="KW-0472">Membrane</keyword>
<keyword evidence="1" id="KW-1133">Transmembrane helix</keyword>
<accession>A0A026X2G4</accession>
<gene>
    <name evidence="2" type="ORF">X777_10130</name>
</gene>
<evidence type="ECO:0000313" key="2">
    <source>
        <dbReference type="EMBL" id="EZA62500.1"/>
    </source>
</evidence>
<dbReference type="EMBL" id="KK107020">
    <property type="protein sequence ID" value="EZA62500.1"/>
    <property type="molecule type" value="Genomic_DNA"/>
</dbReference>
<dbReference type="Proteomes" id="UP000053097">
    <property type="component" value="Unassembled WGS sequence"/>
</dbReference>
<protein>
    <submittedName>
        <fullName evidence="2">Uncharacterized protein</fullName>
    </submittedName>
</protein>